<feature type="transmembrane region" description="Helical" evidence="1">
    <location>
        <begin position="55"/>
        <end position="75"/>
    </location>
</feature>
<feature type="transmembrane region" description="Helical" evidence="1">
    <location>
        <begin position="131"/>
        <end position="151"/>
    </location>
</feature>
<organism evidence="2">
    <name type="scientific">Valvata hokkaidoensis</name>
    <dbReference type="NCBI Taxonomy" id="96458"/>
    <lineage>
        <taxon>Eukaryota</taxon>
        <taxon>Metazoa</taxon>
        <taxon>Spiralia</taxon>
        <taxon>Lophotrochozoa</taxon>
        <taxon>Mollusca</taxon>
        <taxon>Gastropoda</taxon>
        <taxon>Heterobranchia</taxon>
        <taxon>lower Heterobranchia</taxon>
        <taxon>Valvatoidea</taxon>
        <taxon>Valvatidae</taxon>
        <taxon>Valvata</taxon>
    </lineage>
</organism>
<feature type="transmembrane region" description="Helical" evidence="1">
    <location>
        <begin position="6"/>
        <end position="23"/>
    </location>
</feature>
<protein>
    <submittedName>
        <fullName evidence="2">ND6 protein</fullName>
    </submittedName>
</protein>
<keyword evidence="1" id="KW-0812">Transmembrane</keyword>
<dbReference type="AlphaFoldDB" id="A0A7R7T1R9"/>
<keyword evidence="2" id="KW-0496">Mitochondrion</keyword>
<dbReference type="EMBL" id="AB028238">
    <property type="protein sequence ID" value="BCP51375.1"/>
    <property type="molecule type" value="Genomic_DNA"/>
</dbReference>
<geneLocation type="mitochondrion" evidence="2"/>
<accession>A0A7R7T1R9</accession>
<feature type="transmembrane region" description="Helical" evidence="1">
    <location>
        <begin position="87"/>
        <end position="105"/>
    </location>
</feature>
<evidence type="ECO:0000313" key="2">
    <source>
        <dbReference type="EMBL" id="BCP51375.1"/>
    </source>
</evidence>
<gene>
    <name evidence="2" type="primary">ND6</name>
</gene>
<evidence type="ECO:0000256" key="1">
    <source>
        <dbReference type="SAM" id="Phobius"/>
    </source>
</evidence>
<keyword evidence="1" id="KW-0472">Membrane</keyword>
<reference evidence="2" key="1">
    <citation type="submission" date="1999-06" db="EMBL/GenBank/DDBJ databases">
        <title>Valvata hokkaidoensis mitochondrial genome, complete sequence.</title>
        <authorList>
            <person name="Kurabayashi A."/>
            <person name="Ueshima R."/>
        </authorList>
    </citation>
    <scope>NUCLEOTIDE SEQUENCE</scope>
</reference>
<name>A0A7R7T1R9_9GAST</name>
<proteinExistence type="predicted"/>
<keyword evidence="1" id="KW-1133">Transmembrane helix</keyword>
<sequence>MFTFLFTMSIYFFVIFMLILLPLMNTPMTLGGTILFLTFFSCLILAMASMSWFSYILFLIYIGGLMVMFIYVCLLSSNYIFIPLPQLMFIFIGILSFILSLFYNFQLNNLILLDNLEGLITGSELSEMTNLSLLVSLAIILFINLLAVVYVSGNSSVRSFQTGE</sequence>
<feature type="transmembrane region" description="Helical" evidence="1">
    <location>
        <begin position="30"/>
        <end position="49"/>
    </location>
</feature>